<dbReference type="SUPFAM" id="SSF58104">
    <property type="entry name" value="Methyl-accepting chemotaxis protein (MCP) signaling domain"/>
    <property type="match status" value="2"/>
</dbReference>
<dbReference type="InterPro" id="IPR004089">
    <property type="entry name" value="MCPsignal_dom"/>
</dbReference>
<feature type="domain" description="Methyl-accepting transducer" evidence="6">
    <location>
        <begin position="381"/>
        <end position="617"/>
    </location>
</feature>
<dbReference type="CDD" id="cd00130">
    <property type="entry name" value="PAS"/>
    <property type="match status" value="1"/>
</dbReference>
<accession>A0A7D5T4R9</accession>
<dbReference type="NCBIfam" id="TIGR00229">
    <property type="entry name" value="sensory_box"/>
    <property type="match status" value="1"/>
</dbReference>
<name>A0A7D5T4R9_9EURY</name>
<feature type="domain" description="HAMP" evidence="8">
    <location>
        <begin position="325"/>
        <end position="376"/>
    </location>
</feature>
<dbReference type="CDD" id="cd11386">
    <property type="entry name" value="MCP_signal"/>
    <property type="match status" value="1"/>
</dbReference>
<feature type="compositionally biased region" description="Low complexity" evidence="5">
    <location>
        <begin position="161"/>
        <end position="183"/>
    </location>
</feature>
<feature type="compositionally biased region" description="Basic and acidic residues" evidence="5">
    <location>
        <begin position="1"/>
        <end position="28"/>
    </location>
</feature>
<dbReference type="Gene3D" id="1.10.287.950">
    <property type="entry name" value="Methyl-accepting chemotaxis protein"/>
    <property type="match status" value="1"/>
</dbReference>
<evidence type="ECO:0000313" key="9">
    <source>
        <dbReference type="EMBL" id="QLH77930.1"/>
    </source>
</evidence>
<dbReference type="GO" id="GO:0007165">
    <property type="term" value="P:signal transduction"/>
    <property type="evidence" value="ECO:0007669"/>
    <property type="project" value="UniProtKB-KW"/>
</dbReference>
<dbReference type="PANTHER" id="PTHR32089:SF112">
    <property type="entry name" value="LYSOZYME-LIKE PROTEIN-RELATED"/>
    <property type="match status" value="1"/>
</dbReference>
<evidence type="ECO:0000256" key="5">
    <source>
        <dbReference type="SAM" id="MobiDB-lite"/>
    </source>
</evidence>
<evidence type="ECO:0000256" key="4">
    <source>
        <dbReference type="SAM" id="Coils"/>
    </source>
</evidence>
<dbReference type="Pfam" id="PF00015">
    <property type="entry name" value="MCPsignal"/>
    <property type="match status" value="1"/>
</dbReference>
<dbReference type="PRINTS" id="PR00260">
    <property type="entry name" value="CHEMTRNSDUCR"/>
</dbReference>
<dbReference type="InterPro" id="IPR035965">
    <property type="entry name" value="PAS-like_dom_sf"/>
</dbReference>
<dbReference type="SMART" id="SM00283">
    <property type="entry name" value="MA"/>
    <property type="match status" value="1"/>
</dbReference>
<dbReference type="PROSITE" id="PS50885">
    <property type="entry name" value="HAMP"/>
    <property type="match status" value="1"/>
</dbReference>
<dbReference type="EMBL" id="CP058910">
    <property type="protein sequence ID" value="QLH77930.1"/>
    <property type="molecule type" value="Genomic_DNA"/>
</dbReference>
<dbReference type="GeneID" id="56078548"/>
<dbReference type="InterPro" id="IPR000014">
    <property type="entry name" value="PAS"/>
</dbReference>
<dbReference type="InterPro" id="IPR013767">
    <property type="entry name" value="PAS_fold"/>
</dbReference>
<evidence type="ECO:0000259" key="8">
    <source>
        <dbReference type="PROSITE" id="PS50885"/>
    </source>
</evidence>
<keyword evidence="10" id="KW-1185">Reference proteome</keyword>
<dbReference type="Pfam" id="PF00989">
    <property type="entry name" value="PAS"/>
    <property type="match status" value="1"/>
</dbReference>
<dbReference type="GO" id="GO:0016020">
    <property type="term" value="C:membrane"/>
    <property type="evidence" value="ECO:0007669"/>
    <property type="project" value="InterPro"/>
</dbReference>
<dbReference type="Proteomes" id="UP000509667">
    <property type="component" value="Chromosome"/>
</dbReference>
<feature type="region of interest" description="Disordered" evidence="5">
    <location>
        <begin position="157"/>
        <end position="183"/>
    </location>
</feature>
<protein>
    <submittedName>
        <fullName evidence="9">PAS domain-containing protein</fullName>
    </submittedName>
</protein>
<evidence type="ECO:0000259" key="6">
    <source>
        <dbReference type="PROSITE" id="PS50111"/>
    </source>
</evidence>
<feature type="region of interest" description="Disordered" evidence="5">
    <location>
        <begin position="1"/>
        <end position="47"/>
    </location>
</feature>
<dbReference type="GO" id="GO:0004888">
    <property type="term" value="F:transmembrane signaling receptor activity"/>
    <property type="evidence" value="ECO:0007669"/>
    <property type="project" value="InterPro"/>
</dbReference>
<feature type="domain" description="PAS" evidence="7">
    <location>
        <begin position="182"/>
        <end position="237"/>
    </location>
</feature>
<dbReference type="KEGG" id="hrr:HZS55_11755"/>
<dbReference type="InterPro" id="IPR003660">
    <property type="entry name" value="HAMP_dom"/>
</dbReference>
<evidence type="ECO:0000256" key="2">
    <source>
        <dbReference type="ARBA" id="ARBA00029447"/>
    </source>
</evidence>
<dbReference type="Gene3D" id="3.30.450.20">
    <property type="entry name" value="PAS domain"/>
    <property type="match status" value="1"/>
</dbReference>
<proteinExistence type="inferred from homology"/>
<dbReference type="OrthoDB" id="116658at2157"/>
<dbReference type="InterPro" id="IPR004090">
    <property type="entry name" value="Chemotax_Me-accpt_rcpt"/>
</dbReference>
<dbReference type="SUPFAM" id="SSF55785">
    <property type="entry name" value="PYP-like sensor domain (PAS domain)"/>
    <property type="match status" value="1"/>
</dbReference>
<evidence type="ECO:0000256" key="3">
    <source>
        <dbReference type="PROSITE-ProRule" id="PRU00284"/>
    </source>
</evidence>
<dbReference type="RefSeq" id="WP_179907854.1">
    <property type="nucleotide sequence ID" value="NZ_CP058910.1"/>
</dbReference>
<comment type="similarity">
    <text evidence="2">Belongs to the methyl-accepting chemotaxis (MCP) protein family.</text>
</comment>
<dbReference type="PROSITE" id="PS50111">
    <property type="entry name" value="CHEMOTAXIS_TRANSDUC_2"/>
    <property type="match status" value="1"/>
</dbReference>
<organism evidence="9 10">
    <name type="scientific">Halosimplex rubrum</name>
    <dbReference type="NCBI Taxonomy" id="869889"/>
    <lineage>
        <taxon>Archaea</taxon>
        <taxon>Methanobacteriati</taxon>
        <taxon>Methanobacteriota</taxon>
        <taxon>Stenosarchaea group</taxon>
        <taxon>Halobacteria</taxon>
        <taxon>Halobacteriales</taxon>
        <taxon>Haloarculaceae</taxon>
        <taxon>Halosimplex</taxon>
    </lineage>
</organism>
<keyword evidence="4" id="KW-0175">Coiled coil</keyword>
<keyword evidence="1 3" id="KW-0807">Transducer</keyword>
<dbReference type="PROSITE" id="PS50112">
    <property type="entry name" value="PAS"/>
    <property type="match status" value="1"/>
</dbReference>
<dbReference type="PANTHER" id="PTHR32089">
    <property type="entry name" value="METHYL-ACCEPTING CHEMOTAXIS PROTEIN MCPB"/>
    <property type="match status" value="1"/>
</dbReference>
<evidence type="ECO:0000313" key="10">
    <source>
        <dbReference type="Proteomes" id="UP000509667"/>
    </source>
</evidence>
<evidence type="ECO:0000259" key="7">
    <source>
        <dbReference type="PROSITE" id="PS50112"/>
    </source>
</evidence>
<gene>
    <name evidence="9" type="ORF">HZS55_11755</name>
</gene>
<dbReference type="GO" id="GO:0006355">
    <property type="term" value="P:regulation of DNA-templated transcription"/>
    <property type="evidence" value="ECO:0007669"/>
    <property type="project" value="InterPro"/>
</dbReference>
<sequence length="658" mass="70192">MTERSQESILRRLRDRVGGGSDEPRAEPDGGATLEGDGDGSLGRRYDPDLDALDEVYGGTGPTAVGHRHVRDLFEVDGDAVDELVGEYRTAGIDARSFGESQRVVTDALVDAVFDRLRADLDGDAAAAVDDAREELRDGLDRATDVFAAGAGAYERRAAEGADATESGSDPGPAPDGAPGADSLDYHDVLHHVGTPLFVLDAEGEILTWNAQLERLTGVPEAEAQSMEMASVAFYPDGRRGKTLADKVIDAPERTDEVYDVPRVDEASFTLYRDTSVMQDQHGEEVHISFSAAPIYEDGELIAVVEMVQDRTADVLRHERTSDLVGELEETMRAIQDGNLDARASFDNAEGHVDASLLNVVDELNEMASALADLIERVDGNAGDLAAATDESAAAADEIESAVTEQNRILAEAAEDVQDVSATMEEIAATSNQVSAAADRARDSVEAGERAGETARAVTDDLTDSSDDLVDSVTELEQRMDEVNEVIEIIADVAEQTNMLALNANIEAARAGESGEGFAVVADEVKTLAAETGEYADEISRTVAEIQSQATETVESVRASNAQIREAERGIAEALDALDEIADAVDETADGIEEVADANDSQADAIEGVTTTIEEARSHAEDAEAAARRIVETTDSQTRSVRELVDSVDRLHSADDRR</sequence>
<reference evidence="9 10" key="1">
    <citation type="submission" date="2020-07" db="EMBL/GenBank/DDBJ databases">
        <title>Halosimplex pelagicum sp. nov. and Halosimplex rubrum sp. nov., isolated from salted brown alga Laminaria, and emended description of the genus Halosimplex.</title>
        <authorList>
            <person name="Cui H."/>
        </authorList>
    </citation>
    <scope>NUCLEOTIDE SEQUENCE [LARGE SCALE GENOMIC DNA]</scope>
    <source>
        <strain evidence="9 10">R27</strain>
    </source>
</reference>
<dbReference type="AlphaFoldDB" id="A0A7D5T4R9"/>
<feature type="coiled-coil region" evidence="4">
    <location>
        <begin position="564"/>
        <end position="633"/>
    </location>
</feature>
<dbReference type="GO" id="GO:0006935">
    <property type="term" value="P:chemotaxis"/>
    <property type="evidence" value="ECO:0007669"/>
    <property type="project" value="InterPro"/>
</dbReference>
<evidence type="ECO:0000256" key="1">
    <source>
        <dbReference type="ARBA" id="ARBA00023224"/>
    </source>
</evidence>